<sequence>MPEESAKRYEKEGLGYEKIEEDGQVTVEKGEVRVRRVNGEDISVEGTVKVYTGDTIYWGLACHFSRQHGN</sequence>
<accession>A0ACC2HY77</accession>
<evidence type="ECO:0000313" key="2">
    <source>
        <dbReference type="Proteomes" id="UP001153331"/>
    </source>
</evidence>
<protein>
    <submittedName>
        <fullName evidence="1">Uncharacterized protein</fullName>
    </submittedName>
</protein>
<gene>
    <name evidence="1" type="ORF">OPT61_g8468</name>
</gene>
<evidence type="ECO:0000313" key="1">
    <source>
        <dbReference type="EMBL" id="KAJ8108012.1"/>
    </source>
</evidence>
<dbReference type="EMBL" id="JAPHNI010000819">
    <property type="protein sequence ID" value="KAJ8108012.1"/>
    <property type="molecule type" value="Genomic_DNA"/>
</dbReference>
<name>A0ACC2HY77_9PLEO</name>
<proteinExistence type="predicted"/>
<keyword evidence="2" id="KW-1185">Reference proteome</keyword>
<dbReference type="Proteomes" id="UP001153331">
    <property type="component" value="Unassembled WGS sequence"/>
</dbReference>
<comment type="caution">
    <text evidence="1">The sequence shown here is derived from an EMBL/GenBank/DDBJ whole genome shotgun (WGS) entry which is preliminary data.</text>
</comment>
<reference evidence="1" key="1">
    <citation type="submission" date="2022-11" db="EMBL/GenBank/DDBJ databases">
        <title>Genome Sequence of Boeremia exigua.</title>
        <authorList>
            <person name="Buettner E."/>
        </authorList>
    </citation>
    <scope>NUCLEOTIDE SEQUENCE</scope>
    <source>
        <strain evidence="1">CU02</strain>
    </source>
</reference>
<organism evidence="1 2">
    <name type="scientific">Boeremia exigua</name>
    <dbReference type="NCBI Taxonomy" id="749465"/>
    <lineage>
        <taxon>Eukaryota</taxon>
        <taxon>Fungi</taxon>
        <taxon>Dikarya</taxon>
        <taxon>Ascomycota</taxon>
        <taxon>Pezizomycotina</taxon>
        <taxon>Dothideomycetes</taxon>
        <taxon>Pleosporomycetidae</taxon>
        <taxon>Pleosporales</taxon>
        <taxon>Pleosporineae</taxon>
        <taxon>Didymellaceae</taxon>
        <taxon>Boeremia</taxon>
    </lineage>
</organism>